<protein>
    <submittedName>
        <fullName evidence="2">Uncharacterized protein</fullName>
    </submittedName>
</protein>
<sequence length="846" mass="93375">MISKARSGLAGLADPSMADPDGDQSFEMNEPPMSLDDGVLNDDGSMTFGAPDDDEPATQAFTDNLASYLDDGALASIGIDLMDKYREDMNSRKDWEDAYLKGLDLLGVKSEDRTIPWNGACGVYHPVLMEAVVRFQAQTIMELFPPQGPAKVKLIGTETPELQATADRVKNELNHILVESMEDYRDETEALLFRVAMAGSAFRKVYYDGVNQVPCAKFVPAEDLIVAYGETNLRTCGRIAYVDRISRNELRRRQAAGFYIDADLSDPVVDHDKVDEKEGEIIGIKPGSTHPDRYTIIEFHVDYDIDTSDSDSDEEEELPAPYIIHIEKESARVLGVYRNWEEGDPLKKKKNYFIHYKYVPGLGFYGFGLIHIIGGLAKSSTGILRQLVDAGTLSNLPGGLKSRGLRIKGDDSPIRPGEFRDVDVMSGDISKNITFLPYKEPSQVLYNLLGNIVDEARRVGSIADMNVGDMKQEAPVGTTLALMERAMKVMSAVQARCHSSLQQELKLIQSIVKNFMGPQYSYNVGGDFDRQKDFGSVDVVPVSDPGATTMSQRVVQYQAVIQLATQNPQIYDMRKLNMDMLNVLGIKDAQTLIPDPAANMQPTDPVTENMSILKGSPAKAFQFQDHDSHIAVHMAMVNDPKIKQFVSQTPQAATSVGSMYAHIAEHMAFKYRADIEKQLGTELPPLGQPLPPEVETHLSSLVAKAAEQVLENSKTEEQKKANEAAQQDPMIQLQTRELDIKQAAIDAKKGADTAKLILDSHKSDQLAEIEMAKIAAQQGQALDRSKIELMRVKGESVRNQMSIDQQNKQAHLSLIGTLASTTMNNAARIQVEKLKPDPSPPKPGAK</sequence>
<evidence type="ECO:0000256" key="1">
    <source>
        <dbReference type="SAM" id="MobiDB-lite"/>
    </source>
</evidence>
<feature type="compositionally biased region" description="Basic and acidic residues" evidence="1">
    <location>
        <begin position="713"/>
        <end position="722"/>
    </location>
</feature>
<name>A0A6J5KQZ5_9CAUD</name>
<feature type="region of interest" description="Disordered" evidence="1">
    <location>
        <begin position="1"/>
        <end position="54"/>
    </location>
</feature>
<proteinExistence type="predicted"/>
<organism evidence="2">
    <name type="scientific">uncultured Caudovirales phage</name>
    <dbReference type="NCBI Taxonomy" id="2100421"/>
    <lineage>
        <taxon>Viruses</taxon>
        <taxon>Duplodnaviria</taxon>
        <taxon>Heunggongvirae</taxon>
        <taxon>Uroviricota</taxon>
        <taxon>Caudoviricetes</taxon>
        <taxon>Peduoviridae</taxon>
        <taxon>Maltschvirus</taxon>
        <taxon>Maltschvirus maltsch</taxon>
    </lineage>
</organism>
<accession>A0A6J5KQZ5</accession>
<evidence type="ECO:0000313" key="2">
    <source>
        <dbReference type="EMBL" id="CAB4122679.1"/>
    </source>
</evidence>
<gene>
    <name evidence="2" type="ORF">UFOVP28_29</name>
</gene>
<reference evidence="2" key="1">
    <citation type="submission" date="2020-04" db="EMBL/GenBank/DDBJ databases">
        <authorList>
            <person name="Chiriac C."/>
            <person name="Salcher M."/>
            <person name="Ghai R."/>
            <person name="Kavagutti S V."/>
        </authorList>
    </citation>
    <scope>NUCLEOTIDE SEQUENCE</scope>
</reference>
<dbReference type="EMBL" id="LR796165">
    <property type="protein sequence ID" value="CAB4122679.1"/>
    <property type="molecule type" value="Genomic_DNA"/>
</dbReference>
<feature type="region of interest" description="Disordered" evidence="1">
    <location>
        <begin position="710"/>
        <end position="729"/>
    </location>
</feature>